<dbReference type="OMA" id="GIHKWIA"/>
<gene>
    <name evidence="6" type="primary">LOC110981823</name>
</gene>
<evidence type="ECO:0000256" key="2">
    <source>
        <dbReference type="PROSITE-ProRule" id="PRU00176"/>
    </source>
</evidence>
<evidence type="ECO:0000313" key="5">
    <source>
        <dbReference type="Proteomes" id="UP000694845"/>
    </source>
</evidence>
<dbReference type="SUPFAM" id="SSF54928">
    <property type="entry name" value="RNA-binding domain, RBD"/>
    <property type="match status" value="1"/>
</dbReference>
<keyword evidence="2" id="KW-0694">RNA-binding</keyword>
<feature type="coiled-coil region" evidence="3">
    <location>
        <begin position="296"/>
        <end position="323"/>
    </location>
</feature>
<dbReference type="GO" id="GO:0034456">
    <property type="term" value="C:UTP-C complex"/>
    <property type="evidence" value="ECO:0007669"/>
    <property type="project" value="TreeGrafter"/>
</dbReference>
<feature type="domain" description="RRM" evidence="4">
    <location>
        <begin position="104"/>
        <end position="204"/>
    </location>
</feature>
<dbReference type="PANTHER" id="PTHR13191">
    <property type="entry name" value="RIBOSOMAL RNA PROCESSING PROTEIN 7-RELATED"/>
    <property type="match status" value="1"/>
</dbReference>
<dbReference type="InterPro" id="IPR040446">
    <property type="entry name" value="RRP7"/>
</dbReference>
<dbReference type="AlphaFoldDB" id="A0A8B7YS03"/>
<dbReference type="Pfam" id="PF17799">
    <property type="entry name" value="RRM_Rrp7"/>
    <property type="match status" value="1"/>
</dbReference>
<dbReference type="CDD" id="cd12294">
    <property type="entry name" value="RRM_Rrp7A"/>
    <property type="match status" value="1"/>
</dbReference>
<dbReference type="GO" id="GO:0003723">
    <property type="term" value="F:RNA binding"/>
    <property type="evidence" value="ECO:0007669"/>
    <property type="project" value="UniProtKB-UniRule"/>
</dbReference>
<dbReference type="Gene3D" id="3.30.70.330">
    <property type="match status" value="1"/>
</dbReference>
<dbReference type="InterPro" id="IPR012677">
    <property type="entry name" value="Nucleotide-bd_a/b_plait_sf"/>
</dbReference>
<dbReference type="Pfam" id="PF12923">
    <property type="entry name" value="RRP7"/>
    <property type="match status" value="1"/>
</dbReference>
<dbReference type="InterPro" id="IPR034890">
    <property type="entry name" value="Rrp7A_RRM"/>
</dbReference>
<comment type="similarity">
    <text evidence="1">Belongs to the RRP7 family.</text>
</comment>
<dbReference type="OrthoDB" id="5390at2759"/>
<evidence type="ECO:0000256" key="3">
    <source>
        <dbReference type="SAM" id="Coils"/>
    </source>
</evidence>
<keyword evidence="3" id="KW-0175">Coiled coil</keyword>
<evidence type="ECO:0000313" key="6">
    <source>
        <dbReference type="RefSeq" id="XP_022095462.1"/>
    </source>
</evidence>
<dbReference type="PROSITE" id="PS50102">
    <property type="entry name" value="RRM"/>
    <property type="match status" value="1"/>
</dbReference>
<accession>A0A8B7YS03</accession>
<feature type="coiled-coil region" evidence="3">
    <location>
        <begin position="215"/>
        <end position="246"/>
    </location>
</feature>
<protein>
    <submittedName>
        <fullName evidence="6">Ribosomal RNA-processing protein 7 homolog A-like</fullName>
    </submittedName>
</protein>
<dbReference type="RefSeq" id="XP_022095462.1">
    <property type="nucleotide sequence ID" value="XM_022239770.1"/>
</dbReference>
<proteinExistence type="inferred from homology"/>
<dbReference type="Proteomes" id="UP000694845">
    <property type="component" value="Unplaced"/>
</dbReference>
<dbReference type="CDD" id="cd12951">
    <property type="entry name" value="RRP7_Rrp7A"/>
    <property type="match status" value="1"/>
</dbReference>
<dbReference type="GO" id="GO:0000028">
    <property type="term" value="P:ribosomal small subunit assembly"/>
    <property type="evidence" value="ECO:0007669"/>
    <property type="project" value="TreeGrafter"/>
</dbReference>
<dbReference type="GeneID" id="110981823"/>
<dbReference type="GO" id="GO:0032545">
    <property type="term" value="C:CURI complex"/>
    <property type="evidence" value="ECO:0007669"/>
    <property type="project" value="TreeGrafter"/>
</dbReference>
<evidence type="ECO:0000256" key="1">
    <source>
        <dbReference type="ARBA" id="ARBA00006110"/>
    </source>
</evidence>
<dbReference type="InterPro" id="IPR000504">
    <property type="entry name" value="RRM_dom"/>
</dbReference>
<dbReference type="Gene3D" id="6.10.250.1770">
    <property type="match status" value="1"/>
</dbReference>
<reference evidence="6" key="1">
    <citation type="submission" date="2025-08" db="UniProtKB">
        <authorList>
            <consortium name="RefSeq"/>
        </authorList>
    </citation>
    <scope>IDENTIFICATION</scope>
</reference>
<dbReference type="GO" id="GO:0006364">
    <property type="term" value="P:rRNA processing"/>
    <property type="evidence" value="ECO:0007669"/>
    <property type="project" value="TreeGrafter"/>
</dbReference>
<keyword evidence="5" id="KW-1185">Reference proteome</keyword>
<dbReference type="InterPro" id="IPR040447">
    <property type="entry name" value="RRM_Rrp7"/>
</dbReference>
<dbReference type="InterPro" id="IPR024326">
    <property type="entry name" value="RRP7_C"/>
</dbReference>
<organism evidence="5 6">
    <name type="scientific">Acanthaster planci</name>
    <name type="common">Crown-of-thorns starfish</name>
    <dbReference type="NCBI Taxonomy" id="133434"/>
    <lineage>
        <taxon>Eukaryota</taxon>
        <taxon>Metazoa</taxon>
        <taxon>Echinodermata</taxon>
        <taxon>Eleutherozoa</taxon>
        <taxon>Asterozoa</taxon>
        <taxon>Asteroidea</taxon>
        <taxon>Valvatacea</taxon>
        <taxon>Valvatida</taxon>
        <taxon>Acanthasteridae</taxon>
        <taxon>Acanthaster</taxon>
    </lineage>
</organism>
<sequence length="329" mass="38392">MRREREHVAQRPQRKFTHAAPDVTRNVQCTRYMQLVVGCTVAGWPSVLCGFRDHKCDITMIRPHSVAGFTVLPIRFNAKSETDHFLYYREHRVRDEDATKPASRTLFVVNVPPFCNKECLERLFGLCGKVEDVFIQDKPSSTVCSEKHSKNFPSPVNSLGFQFAFVVFQKSSSVPKAKQLPSQLEEPFLLSTEDKSLLTGYKKWCSDYTLSRPDVDDLQKEIDDFMQEYDAKVQEEELKAKELEGVPDEEGWITVTRKSAKPAVARTEKNQRRLRAKERKKREKTELLNFYTFQMRESKREHIAQLRQKFEEDKQKIAQMKAARKFKPF</sequence>
<dbReference type="PANTHER" id="PTHR13191:SF0">
    <property type="entry name" value="RIBOSOMAL RNA-PROCESSING PROTEIN 7 HOMOLOG A-RELATED"/>
    <property type="match status" value="1"/>
</dbReference>
<evidence type="ECO:0000259" key="4">
    <source>
        <dbReference type="PROSITE" id="PS50102"/>
    </source>
</evidence>
<dbReference type="KEGG" id="aplc:110981823"/>
<dbReference type="InterPro" id="IPR035979">
    <property type="entry name" value="RBD_domain_sf"/>
</dbReference>
<name>A0A8B7YS03_ACAPL</name>